<reference evidence="1 2" key="1">
    <citation type="submission" date="2024-10" db="EMBL/GenBank/DDBJ databases">
        <authorList>
            <person name="Yibar A."/>
            <person name="Saticioglu I.B."/>
            <person name="Duman M."/>
            <person name="Ajmi N."/>
            <person name="Gurler F."/>
            <person name="Ay H."/>
            <person name="Onuk E."/>
            <person name="Guler S."/>
            <person name="Romalde J.L."/>
        </authorList>
    </citation>
    <scope>NUCLEOTIDE SEQUENCE [LARGE SCALE GENOMIC DNA]</scope>
    <source>
        <strain evidence="1 2">14-MA-B</strain>
    </source>
</reference>
<evidence type="ECO:0000313" key="2">
    <source>
        <dbReference type="Proteomes" id="UP001607151"/>
    </source>
</evidence>
<evidence type="ECO:0008006" key="3">
    <source>
        <dbReference type="Google" id="ProtNLM"/>
    </source>
</evidence>
<evidence type="ECO:0000313" key="1">
    <source>
        <dbReference type="EMBL" id="MFH0267336.1"/>
    </source>
</evidence>
<proteinExistence type="predicted"/>
<dbReference type="EMBL" id="JBIHSN010000004">
    <property type="protein sequence ID" value="MFH0267336.1"/>
    <property type="molecule type" value="Genomic_DNA"/>
</dbReference>
<comment type="caution">
    <text evidence="1">The sequence shown here is derived from an EMBL/GenBank/DDBJ whole genome shotgun (WGS) entry which is preliminary data.</text>
</comment>
<protein>
    <recommendedName>
        <fullName evidence="3">DUF4435 domain-containing protein</fullName>
    </recommendedName>
</protein>
<name>A0ABW7J0W7_9VIBR</name>
<dbReference type="RefSeq" id="WP_394608861.1">
    <property type="nucleotide sequence ID" value="NZ_JBIHSJ010000002.1"/>
</dbReference>
<organism evidence="1 2">
    <name type="scientific">Vibrio rumoiensis</name>
    <dbReference type="NCBI Taxonomy" id="76258"/>
    <lineage>
        <taxon>Bacteria</taxon>
        <taxon>Pseudomonadati</taxon>
        <taxon>Pseudomonadota</taxon>
        <taxon>Gammaproteobacteria</taxon>
        <taxon>Vibrionales</taxon>
        <taxon>Vibrionaceae</taxon>
        <taxon>Vibrio</taxon>
    </lineage>
</organism>
<sequence>MNNLLSLTQRNGISENILRHLGATFLRTNLLNSYFQTDDSFQGRAAIHECVRAYFNNVNLSEYISQIHSKTTGICFIDLDPTIELQREIQADVNHKMKTVVNPILVEDMDQKRFYNPTDKRIARNLAIDTDSQIVREVLLLSDEEFFTVSQLIQLLDCTAEEAESIKKMPSIVTFYDAISQYHHDVCDNEIVITSIFGIGQEEHLKRFKKLLIDTVYTHFTVMRLIANKATTEQINEFNFPVRINARTRTRFTLIYEPIISEYRHKVGRFTTPRQYTTKEKIDLVIILKKLQNKFKSDAELLIHAAEQSNKDIIQFRDILKVIKKENCHE</sequence>
<accession>A0ABW7J0W7</accession>
<dbReference type="Proteomes" id="UP001607151">
    <property type="component" value="Unassembled WGS sequence"/>
</dbReference>
<keyword evidence="2" id="KW-1185">Reference proteome</keyword>
<gene>
    <name evidence="1" type="ORF">ACGRQ9_17985</name>
</gene>